<keyword evidence="6" id="KW-1185">Reference proteome</keyword>
<dbReference type="InterPro" id="IPR050268">
    <property type="entry name" value="NADH-dep_flavin_reductase"/>
</dbReference>
<feature type="domain" description="Flavin reductase like" evidence="4">
    <location>
        <begin position="36"/>
        <end position="181"/>
    </location>
</feature>
<name>A0A2P4UHB1_9ACTN</name>
<keyword evidence="5" id="KW-0503">Monooxygenase</keyword>
<accession>A0A2P4UHB1</accession>
<dbReference type="GO" id="GO:0004497">
    <property type="term" value="F:monooxygenase activity"/>
    <property type="evidence" value="ECO:0007669"/>
    <property type="project" value="UniProtKB-KW"/>
</dbReference>
<dbReference type="InterPro" id="IPR002563">
    <property type="entry name" value="Flavin_Rdtase-like_dom"/>
</dbReference>
<evidence type="ECO:0000256" key="3">
    <source>
        <dbReference type="SAM" id="MobiDB-lite"/>
    </source>
</evidence>
<dbReference type="Gene3D" id="2.30.110.10">
    <property type="entry name" value="Electron Transport, Fmn-binding Protein, Chain A"/>
    <property type="match status" value="1"/>
</dbReference>
<dbReference type="GO" id="GO:0010181">
    <property type="term" value="F:FMN binding"/>
    <property type="evidence" value="ECO:0007669"/>
    <property type="project" value="InterPro"/>
</dbReference>
<sequence length="184" mass="19119">MADGGTAATASDAPGRGDRTEASVTAIDQARFRAILGRFATGVVAITGVDPATDRPTGLAANAFTSVSLDPPLVAFCVAHTSSTWPKLRAAPTVCVNILSDRQEHVCRQLAARGADKFDGLTWDGAPGGSPVIDGAIAWIECAVEQEHVAGDHVIVVARVLELDRHHDGTPLIFYRGGYGGFAG</sequence>
<dbReference type="SMART" id="SM00903">
    <property type="entry name" value="Flavin_Reduct"/>
    <property type="match status" value="1"/>
</dbReference>
<dbReference type="PANTHER" id="PTHR30466">
    <property type="entry name" value="FLAVIN REDUCTASE"/>
    <property type="match status" value="1"/>
</dbReference>
<feature type="region of interest" description="Disordered" evidence="3">
    <location>
        <begin position="1"/>
        <end position="21"/>
    </location>
</feature>
<dbReference type="GO" id="GO:0036382">
    <property type="term" value="F:flavin reductase (NADH) activity"/>
    <property type="evidence" value="ECO:0007669"/>
    <property type="project" value="UniProtKB-EC"/>
</dbReference>
<dbReference type="InterPro" id="IPR012349">
    <property type="entry name" value="Split_barrel_FMN-bd"/>
</dbReference>
<evidence type="ECO:0000313" key="6">
    <source>
        <dbReference type="Proteomes" id="UP000242367"/>
    </source>
</evidence>
<dbReference type="PANTHER" id="PTHR30466:SF11">
    <property type="entry name" value="FLAVIN-DEPENDENT MONOOXYGENASE, REDUCTASE SUBUNIT HSAB"/>
    <property type="match status" value="1"/>
</dbReference>
<dbReference type="GO" id="GO:0042602">
    <property type="term" value="F:riboflavin reductase (NADPH) activity"/>
    <property type="evidence" value="ECO:0007669"/>
    <property type="project" value="TreeGrafter"/>
</dbReference>
<evidence type="ECO:0000256" key="1">
    <source>
        <dbReference type="ARBA" id="ARBA00008898"/>
    </source>
</evidence>
<organism evidence="5 6">
    <name type="scientific">Actinomadura rubteroloni</name>
    <dbReference type="NCBI Taxonomy" id="1926885"/>
    <lineage>
        <taxon>Bacteria</taxon>
        <taxon>Bacillati</taxon>
        <taxon>Actinomycetota</taxon>
        <taxon>Actinomycetes</taxon>
        <taxon>Streptosporangiales</taxon>
        <taxon>Thermomonosporaceae</taxon>
        <taxon>Actinomadura</taxon>
    </lineage>
</organism>
<dbReference type="EMBL" id="MTBP01000002">
    <property type="protein sequence ID" value="POM24453.1"/>
    <property type="molecule type" value="Genomic_DNA"/>
</dbReference>
<feature type="compositionally biased region" description="Low complexity" evidence="3">
    <location>
        <begin position="1"/>
        <end position="13"/>
    </location>
</feature>
<dbReference type="SUPFAM" id="SSF50475">
    <property type="entry name" value="FMN-binding split barrel"/>
    <property type="match status" value="1"/>
</dbReference>
<dbReference type="Proteomes" id="UP000242367">
    <property type="component" value="Unassembled WGS sequence"/>
</dbReference>
<proteinExistence type="inferred from homology"/>
<keyword evidence="2 5" id="KW-0560">Oxidoreductase</keyword>
<comment type="similarity">
    <text evidence="1">Belongs to the non-flavoprotein flavin reductase family.</text>
</comment>
<reference evidence="5 6" key="1">
    <citation type="journal article" date="2017" name="Chemistry">
        <title>Isolation, Biosynthesis and Chemical Modifications of Rubterolones A-F: Rare Tropolone Alkaloids from Actinomadura sp. 5-2.</title>
        <authorList>
            <person name="Guo H."/>
            <person name="Benndorf R."/>
            <person name="Leichnitz D."/>
            <person name="Klassen J.L."/>
            <person name="Vollmers J."/>
            <person name="Gorls H."/>
            <person name="Steinacker M."/>
            <person name="Weigel C."/>
            <person name="Dahse H.M."/>
            <person name="Kaster A.K."/>
            <person name="de Beer Z.W."/>
            <person name="Poulsen M."/>
            <person name="Beemelmanns C."/>
        </authorList>
    </citation>
    <scope>NUCLEOTIDE SEQUENCE [LARGE SCALE GENOMIC DNA]</scope>
    <source>
        <strain evidence="5 6">5-2</strain>
    </source>
</reference>
<gene>
    <name evidence="5" type="primary">hsaB_2</name>
    <name evidence="5" type="ORF">BTM25_30820</name>
</gene>
<evidence type="ECO:0000313" key="5">
    <source>
        <dbReference type="EMBL" id="POM24453.1"/>
    </source>
</evidence>
<comment type="caution">
    <text evidence="5">The sequence shown here is derived from an EMBL/GenBank/DDBJ whole genome shotgun (WGS) entry which is preliminary data.</text>
</comment>
<protein>
    <submittedName>
        <fullName evidence="5">Flavin-dependent monooxygenase, reductase subunit HsaB</fullName>
        <ecNumber evidence="5">1.5.1.36</ecNumber>
    </submittedName>
</protein>
<dbReference type="AlphaFoldDB" id="A0A2P4UHB1"/>
<dbReference type="Pfam" id="PF01613">
    <property type="entry name" value="Flavin_Reduct"/>
    <property type="match status" value="1"/>
</dbReference>
<evidence type="ECO:0000256" key="2">
    <source>
        <dbReference type="ARBA" id="ARBA00023002"/>
    </source>
</evidence>
<evidence type="ECO:0000259" key="4">
    <source>
        <dbReference type="SMART" id="SM00903"/>
    </source>
</evidence>
<dbReference type="EC" id="1.5.1.36" evidence="5"/>